<dbReference type="CDD" id="cd01948">
    <property type="entry name" value="EAL"/>
    <property type="match status" value="1"/>
</dbReference>
<sequence length="695" mass="80169">MSLGIDKNNVKKELIKELGFDNLEEIIEVIFDISNVGICVTNEIGMYELVNDHYLNIYGYTREEIIGKSFTIVAPSTEKERLLMDHRKFINGYDIKESELRCIKKDGTYVDTFIKSKRVIQKNGKRYRITTVTDITTSKKIEERLALVSSVLENATEGIIVTDRDYTEILYVNDAYLNITGYTKDEVIGNKSTLLKSGMQDVHFYKKMWEHIKKEGFWQGELWDKKKNGELIAVSLVILEIKGKEDIIHNYVGILTELTEQKKIEERVQYLSSHNILTNLPNRFIFIQKVNETIQAVNSGETSKEIIIITLDIDKLKYVNDTYGYSMGDELLKEVAYRLKKNLDQRVLISHFNEDTFGLLVVQEKNNCVEILVNKIKEVFTRPYIINGNEIIISCGIGINIYPKTNQMPRDVVNNAEKAMLEGKKLGRNGSCFFTKELNDKLSRRIQLENDLRYCVEKKELFLEYQPQIDLTTEKIVSAEALIRWNHPVFGRVSPGEFIPLAENTGDIIKIGEWIFQDVSNTFQKHKNVLKDLVIAINLSTHQLRKKSLLTFIDQLILEEKINPTNIELEITESAMMDNMEDNINRLEKIRQRGIKVSVDDFGTGYSSLSYLLKLPIHKIKIDRSFINALDTTPESGIIIKTIIDMSHNLGYKVIAEGVETKEQIEFLKKNNCNEVQGYYYSKPIKIEELMGRLT</sequence>
<feature type="domain" description="PAS" evidence="1">
    <location>
        <begin position="23"/>
        <end position="76"/>
    </location>
</feature>
<evidence type="ECO:0000259" key="4">
    <source>
        <dbReference type="PROSITE" id="PS50887"/>
    </source>
</evidence>
<dbReference type="Gene3D" id="3.20.20.450">
    <property type="entry name" value="EAL domain"/>
    <property type="match status" value="1"/>
</dbReference>
<dbReference type="SUPFAM" id="SSF55073">
    <property type="entry name" value="Nucleotide cyclase"/>
    <property type="match status" value="1"/>
</dbReference>
<protein>
    <submittedName>
        <fullName evidence="5">PAS domain S-box-containing protein/diguanylate cyclase (GGDEF)-like protein</fullName>
    </submittedName>
</protein>
<dbReference type="SMART" id="SM00091">
    <property type="entry name" value="PAS"/>
    <property type="match status" value="2"/>
</dbReference>
<dbReference type="EMBL" id="SMAL01000003">
    <property type="protein sequence ID" value="TCT15442.1"/>
    <property type="molecule type" value="Genomic_DNA"/>
</dbReference>
<feature type="domain" description="PAC" evidence="2">
    <location>
        <begin position="218"/>
        <end position="270"/>
    </location>
</feature>
<evidence type="ECO:0000259" key="2">
    <source>
        <dbReference type="PROSITE" id="PS50113"/>
    </source>
</evidence>
<dbReference type="CDD" id="cd01949">
    <property type="entry name" value="GGDEF"/>
    <property type="match status" value="1"/>
</dbReference>
<dbReference type="OrthoDB" id="9805474at2"/>
<dbReference type="InterPro" id="IPR035919">
    <property type="entry name" value="EAL_sf"/>
</dbReference>
<dbReference type="SUPFAM" id="SSF141868">
    <property type="entry name" value="EAL domain-like"/>
    <property type="match status" value="1"/>
</dbReference>
<dbReference type="Pfam" id="PF00563">
    <property type="entry name" value="EAL"/>
    <property type="match status" value="1"/>
</dbReference>
<gene>
    <name evidence="5" type="ORF">EDC18_103147</name>
</gene>
<dbReference type="AlphaFoldDB" id="A0A4R3ML77"/>
<accession>A0A4R3ML77</accession>
<dbReference type="Pfam" id="PF13426">
    <property type="entry name" value="PAS_9"/>
    <property type="match status" value="2"/>
</dbReference>
<feature type="domain" description="EAL" evidence="3">
    <location>
        <begin position="445"/>
        <end position="695"/>
    </location>
</feature>
<dbReference type="NCBIfam" id="TIGR00229">
    <property type="entry name" value="sensory_box"/>
    <property type="match status" value="2"/>
</dbReference>
<dbReference type="InterPro" id="IPR001633">
    <property type="entry name" value="EAL_dom"/>
</dbReference>
<keyword evidence="6" id="KW-1185">Reference proteome</keyword>
<dbReference type="SMART" id="SM00267">
    <property type="entry name" value="GGDEF"/>
    <property type="match status" value="1"/>
</dbReference>
<dbReference type="InterPro" id="IPR029787">
    <property type="entry name" value="Nucleotide_cyclase"/>
</dbReference>
<dbReference type="CDD" id="cd00130">
    <property type="entry name" value="PAS"/>
    <property type="match status" value="2"/>
</dbReference>
<dbReference type="PROSITE" id="PS50112">
    <property type="entry name" value="PAS"/>
    <property type="match status" value="2"/>
</dbReference>
<dbReference type="SUPFAM" id="SSF55785">
    <property type="entry name" value="PYP-like sensor domain (PAS domain)"/>
    <property type="match status" value="2"/>
</dbReference>
<dbReference type="SMART" id="SM00052">
    <property type="entry name" value="EAL"/>
    <property type="match status" value="1"/>
</dbReference>
<dbReference type="PROSITE" id="PS50883">
    <property type="entry name" value="EAL"/>
    <property type="match status" value="1"/>
</dbReference>
<dbReference type="PROSITE" id="PS50887">
    <property type="entry name" value="GGDEF"/>
    <property type="match status" value="1"/>
</dbReference>
<comment type="caution">
    <text evidence="5">The sequence shown here is derived from an EMBL/GenBank/DDBJ whole genome shotgun (WGS) entry which is preliminary data.</text>
</comment>
<dbReference type="InterPro" id="IPR000160">
    <property type="entry name" value="GGDEF_dom"/>
</dbReference>
<dbReference type="NCBIfam" id="TIGR00254">
    <property type="entry name" value="GGDEF"/>
    <property type="match status" value="1"/>
</dbReference>
<dbReference type="InterPro" id="IPR035965">
    <property type="entry name" value="PAS-like_dom_sf"/>
</dbReference>
<dbReference type="Proteomes" id="UP000294902">
    <property type="component" value="Unassembled WGS sequence"/>
</dbReference>
<dbReference type="Gene3D" id="3.30.70.270">
    <property type="match status" value="1"/>
</dbReference>
<evidence type="ECO:0000259" key="1">
    <source>
        <dbReference type="PROSITE" id="PS50112"/>
    </source>
</evidence>
<dbReference type="Gene3D" id="3.30.450.20">
    <property type="entry name" value="PAS domain"/>
    <property type="match status" value="2"/>
</dbReference>
<dbReference type="PANTHER" id="PTHR44757:SF2">
    <property type="entry name" value="BIOFILM ARCHITECTURE MAINTENANCE PROTEIN MBAA"/>
    <property type="match status" value="1"/>
</dbReference>
<feature type="domain" description="GGDEF" evidence="4">
    <location>
        <begin position="304"/>
        <end position="436"/>
    </location>
</feature>
<dbReference type="InterPro" id="IPR043128">
    <property type="entry name" value="Rev_trsase/Diguanyl_cyclase"/>
</dbReference>
<name>A0A4R3ML77_9FIRM</name>
<dbReference type="Pfam" id="PF00990">
    <property type="entry name" value="GGDEF"/>
    <property type="match status" value="1"/>
</dbReference>
<reference evidence="5 6" key="1">
    <citation type="submission" date="2019-03" db="EMBL/GenBank/DDBJ databases">
        <title>Genomic Encyclopedia of Type Strains, Phase IV (KMG-IV): sequencing the most valuable type-strain genomes for metagenomic binning, comparative biology and taxonomic classification.</title>
        <authorList>
            <person name="Goeker M."/>
        </authorList>
    </citation>
    <scope>NUCLEOTIDE SEQUENCE [LARGE SCALE GENOMIC DNA]</scope>
    <source>
        <strain evidence="5 6">DSM 24629</strain>
    </source>
</reference>
<proteinExistence type="predicted"/>
<dbReference type="RefSeq" id="WP_132251144.1">
    <property type="nucleotide sequence ID" value="NZ_SMAL01000003.1"/>
</dbReference>
<dbReference type="PROSITE" id="PS50113">
    <property type="entry name" value="PAC"/>
    <property type="match status" value="2"/>
</dbReference>
<feature type="domain" description="PAC" evidence="2">
    <location>
        <begin position="96"/>
        <end position="147"/>
    </location>
</feature>
<dbReference type="InterPro" id="IPR052155">
    <property type="entry name" value="Biofilm_reg_signaling"/>
</dbReference>
<feature type="domain" description="PAS" evidence="1">
    <location>
        <begin position="144"/>
        <end position="190"/>
    </location>
</feature>
<organism evidence="5 6">
    <name type="scientific">Natranaerovirga pectinivora</name>
    <dbReference type="NCBI Taxonomy" id="682400"/>
    <lineage>
        <taxon>Bacteria</taxon>
        <taxon>Bacillati</taxon>
        <taxon>Bacillota</taxon>
        <taxon>Clostridia</taxon>
        <taxon>Lachnospirales</taxon>
        <taxon>Natranaerovirgaceae</taxon>
        <taxon>Natranaerovirga</taxon>
    </lineage>
</organism>
<evidence type="ECO:0000313" key="6">
    <source>
        <dbReference type="Proteomes" id="UP000294902"/>
    </source>
</evidence>
<evidence type="ECO:0000313" key="5">
    <source>
        <dbReference type="EMBL" id="TCT15442.1"/>
    </source>
</evidence>
<dbReference type="InterPro" id="IPR000014">
    <property type="entry name" value="PAS"/>
</dbReference>
<evidence type="ECO:0000259" key="3">
    <source>
        <dbReference type="PROSITE" id="PS50883"/>
    </source>
</evidence>
<dbReference type="InterPro" id="IPR000700">
    <property type="entry name" value="PAS-assoc_C"/>
</dbReference>
<dbReference type="PANTHER" id="PTHR44757">
    <property type="entry name" value="DIGUANYLATE CYCLASE DGCP"/>
    <property type="match status" value="1"/>
</dbReference>